<comment type="caution">
    <text evidence="2">The sequence shown here is derived from an EMBL/GenBank/DDBJ whole genome shotgun (WGS) entry which is preliminary data.</text>
</comment>
<gene>
    <name evidence="2" type="ORF">Adt_20832</name>
</gene>
<keyword evidence="3" id="KW-1185">Reference proteome</keyword>
<proteinExistence type="predicted"/>
<dbReference type="EMBL" id="JBFOLK010000006">
    <property type="protein sequence ID" value="KAL2505211.1"/>
    <property type="molecule type" value="Genomic_DNA"/>
</dbReference>
<name>A0ABD1SXU4_9LAMI</name>
<feature type="compositionally biased region" description="Polar residues" evidence="1">
    <location>
        <begin position="39"/>
        <end position="49"/>
    </location>
</feature>
<organism evidence="2 3">
    <name type="scientific">Abeliophyllum distichum</name>
    <dbReference type="NCBI Taxonomy" id="126358"/>
    <lineage>
        <taxon>Eukaryota</taxon>
        <taxon>Viridiplantae</taxon>
        <taxon>Streptophyta</taxon>
        <taxon>Embryophyta</taxon>
        <taxon>Tracheophyta</taxon>
        <taxon>Spermatophyta</taxon>
        <taxon>Magnoliopsida</taxon>
        <taxon>eudicotyledons</taxon>
        <taxon>Gunneridae</taxon>
        <taxon>Pentapetalae</taxon>
        <taxon>asterids</taxon>
        <taxon>lamiids</taxon>
        <taxon>Lamiales</taxon>
        <taxon>Oleaceae</taxon>
        <taxon>Forsythieae</taxon>
        <taxon>Abeliophyllum</taxon>
    </lineage>
</organism>
<dbReference type="AlphaFoldDB" id="A0ABD1SXU4"/>
<dbReference type="Proteomes" id="UP001604336">
    <property type="component" value="Unassembled WGS sequence"/>
</dbReference>
<protein>
    <submittedName>
        <fullName evidence="2">Uncharacterized protein</fullName>
    </submittedName>
</protein>
<evidence type="ECO:0000313" key="3">
    <source>
        <dbReference type="Proteomes" id="UP001604336"/>
    </source>
</evidence>
<sequence length="200" mass="22678">MLAYNKGLSLLPHLQISIRRNDEEDLAQLHNHGYVAQENQTYPNYSPRYSQEPEPSHASSIFDRLESRPHRNRKERVASAVANRAQRIPPPYQYQPAYAKMLQPARVLTQVPVGGVLQTQQVQSLLRALSFQLQPYEIDGEEDVSPFSEGICQCHIFHDFEISEICKYLGLGDPDDHILNYNTGMGIAEATPALKCKAFL</sequence>
<reference evidence="3" key="1">
    <citation type="submission" date="2024-07" db="EMBL/GenBank/DDBJ databases">
        <title>Two chromosome-level genome assemblies of Korean endemic species Abeliophyllum distichum and Forsythia ovata (Oleaceae).</title>
        <authorList>
            <person name="Jang H."/>
        </authorList>
    </citation>
    <scope>NUCLEOTIDE SEQUENCE [LARGE SCALE GENOMIC DNA]</scope>
</reference>
<evidence type="ECO:0000256" key="1">
    <source>
        <dbReference type="SAM" id="MobiDB-lite"/>
    </source>
</evidence>
<accession>A0ABD1SXU4</accession>
<evidence type="ECO:0000313" key="2">
    <source>
        <dbReference type="EMBL" id="KAL2505211.1"/>
    </source>
</evidence>
<feature type="region of interest" description="Disordered" evidence="1">
    <location>
        <begin position="39"/>
        <end position="73"/>
    </location>
</feature>